<evidence type="ECO:0000313" key="2">
    <source>
        <dbReference type="EMBL" id="EPR11513.1"/>
    </source>
</evidence>
<dbReference type="PATRIC" id="fig|1330534.3.peg.2325"/>
<keyword evidence="1" id="KW-0812">Transmembrane</keyword>
<organism evidence="2 3">
    <name type="scientific">Ruminiclostridium papyrosolvens C7</name>
    <dbReference type="NCBI Taxonomy" id="1330534"/>
    <lineage>
        <taxon>Bacteria</taxon>
        <taxon>Bacillati</taxon>
        <taxon>Bacillota</taxon>
        <taxon>Clostridia</taxon>
        <taxon>Eubacteriales</taxon>
        <taxon>Oscillospiraceae</taxon>
        <taxon>Ruminiclostridium</taxon>
    </lineage>
</organism>
<dbReference type="EMBL" id="ATAY01000038">
    <property type="protein sequence ID" value="EPR11513.1"/>
    <property type="molecule type" value="Genomic_DNA"/>
</dbReference>
<gene>
    <name evidence="2" type="ORF">L323_11670</name>
</gene>
<dbReference type="Proteomes" id="UP000016860">
    <property type="component" value="Unassembled WGS sequence"/>
</dbReference>
<keyword evidence="1" id="KW-0472">Membrane</keyword>
<keyword evidence="1" id="KW-1133">Transmembrane helix</keyword>
<comment type="caution">
    <text evidence="2">The sequence shown here is derived from an EMBL/GenBank/DDBJ whole genome shotgun (WGS) entry which is preliminary data.</text>
</comment>
<dbReference type="RefSeq" id="WP_020815833.1">
    <property type="nucleotide sequence ID" value="NZ_ATAY01000038.1"/>
</dbReference>
<dbReference type="OrthoDB" id="9762795at2"/>
<feature type="transmembrane region" description="Helical" evidence="1">
    <location>
        <begin position="7"/>
        <end position="28"/>
    </location>
</feature>
<sequence>MKKSKTFIKINICIIILGIISTAAIFAMSQPNGNSEKKKAESLALLNLSSKLDSSNYEKWKESLKKINDKNKATTLTKEKLEELYDSGYSLNDIEKAEKLSVSSHKAIEDILKLKYSHKGNTLVQTDKSWNDIESDLLGSTTKGNELNSLNTEEESLKNKKLSKEQISQINILSLNYGKAINLIISDMESGKTYEELDKQYWEEHQAELKKVDTQKSQMEIESTAREKNNISDDDIKLAKKYGMQNIIEIGYAKSLTEKYDSSLKHILELKSKEKKWSAVENVLKEEAK</sequence>
<protein>
    <submittedName>
        <fullName evidence="2">Uncharacterized protein</fullName>
    </submittedName>
</protein>
<evidence type="ECO:0000313" key="3">
    <source>
        <dbReference type="Proteomes" id="UP000016860"/>
    </source>
</evidence>
<dbReference type="STRING" id="1330534.L323_11670"/>
<name>U4R1U4_9FIRM</name>
<proteinExistence type="predicted"/>
<evidence type="ECO:0000256" key="1">
    <source>
        <dbReference type="SAM" id="Phobius"/>
    </source>
</evidence>
<accession>U4R1U4</accession>
<reference evidence="2 3" key="1">
    <citation type="journal article" date="2013" name="Genome Announc.">
        <title>Draft Genome Sequence of the Cellulolytic Bacterium Clostridium papyrosolvens C7 (ATCC 700395).</title>
        <authorList>
            <person name="Zepeda V."/>
            <person name="Dassa B."/>
            <person name="Borovok I."/>
            <person name="Lamed R."/>
            <person name="Bayer E.A."/>
            <person name="Cate J.H."/>
        </authorList>
    </citation>
    <scope>NUCLEOTIDE SEQUENCE [LARGE SCALE GENOMIC DNA]</scope>
    <source>
        <strain evidence="2 3">C7</strain>
    </source>
</reference>
<dbReference type="AlphaFoldDB" id="U4R1U4"/>